<proteinExistence type="predicted"/>
<sequence length="124" mass="14354">MNHEENLKIIEGFIGKECERTLACNSLKIRFGEKSPYIWIDPPWDLYSGEELVASSLSYPEADEDFQSYSNTLSPLDKTKLVSFEYTVKNGLVLHFKNGFRLHAPTTIDTVDEDDFYHHWYANA</sequence>
<organism evidence="1 2">
    <name type="scientific">Microbulbifer rhizosphaerae</name>
    <dbReference type="NCBI Taxonomy" id="1562603"/>
    <lineage>
        <taxon>Bacteria</taxon>
        <taxon>Pseudomonadati</taxon>
        <taxon>Pseudomonadota</taxon>
        <taxon>Gammaproteobacteria</taxon>
        <taxon>Cellvibrionales</taxon>
        <taxon>Microbulbiferaceae</taxon>
        <taxon>Microbulbifer</taxon>
    </lineage>
</organism>
<dbReference type="EMBL" id="JACHWZ010000065">
    <property type="protein sequence ID" value="MBB3063720.1"/>
    <property type="molecule type" value="Genomic_DNA"/>
</dbReference>
<name>A0A7W4WGD9_9GAMM</name>
<comment type="caution">
    <text evidence="1">The sequence shown here is derived from an EMBL/GenBank/DDBJ whole genome shotgun (WGS) entry which is preliminary data.</text>
</comment>
<accession>A0A7W4WGD9</accession>
<gene>
    <name evidence="1" type="ORF">FHS09_004598</name>
</gene>
<keyword evidence="2" id="KW-1185">Reference proteome</keyword>
<dbReference type="RefSeq" id="WP_183464131.1">
    <property type="nucleotide sequence ID" value="NZ_JACHWZ010000065.1"/>
</dbReference>
<reference evidence="1 2" key="1">
    <citation type="submission" date="2020-08" db="EMBL/GenBank/DDBJ databases">
        <title>Genomic Encyclopedia of Type Strains, Phase III (KMG-III): the genomes of soil and plant-associated and newly described type strains.</title>
        <authorList>
            <person name="Whitman W."/>
        </authorList>
    </citation>
    <scope>NUCLEOTIDE SEQUENCE [LARGE SCALE GENOMIC DNA]</scope>
    <source>
        <strain evidence="1 2">CECT 8799</strain>
    </source>
</reference>
<evidence type="ECO:0000313" key="1">
    <source>
        <dbReference type="EMBL" id="MBB3063720.1"/>
    </source>
</evidence>
<evidence type="ECO:0000313" key="2">
    <source>
        <dbReference type="Proteomes" id="UP000535937"/>
    </source>
</evidence>
<dbReference type="AlphaFoldDB" id="A0A7W4WGD9"/>
<protein>
    <submittedName>
        <fullName evidence="1">Uncharacterized protein</fullName>
    </submittedName>
</protein>
<dbReference type="Proteomes" id="UP000535937">
    <property type="component" value="Unassembled WGS sequence"/>
</dbReference>